<evidence type="ECO:0000313" key="1">
    <source>
        <dbReference type="EMBL" id="AUM61915.1"/>
    </source>
</evidence>
<protein>
    <submittedName>
        <fullName evidence="1">Capsid</fullName>
    </submittedName>
</protein>
<sequence length="366" mass="41173">MVYSTFHRKRPFSAIAGAASYEYQAFKKAKAGYDLARGIKAAIKPAKQAYANRSAKPTLYRVPTTTKTKTIYHKKKLSRRAKYRIKKYKRTRAKLRKLLRAKVPINTVIEKQTALTTLQWLASGTDLTTQSVIGDNDAYGCWTPAQIKGIQDNLNLFVSAYRPAGIEYHYSTVSTGLSFYIAYMRHNLTMKNISGTAGLICDVYTCTAATNISDINFKTPKAAWNYLQSSMNDPITGPGNAVSINTKTATPFDCPNFGKYWKVNHVERLAFDILESKTISMKCNKGFMKTPDNLNDLYAIKHRTMYWLIVTHPTIQNNAWTTNQNLLETAASRTTHFKKYDFSSYYQNDNVGGIYRVGMTAPGGGV</sequence>
<proteinExistence type="predicted"/>
<gene>
    <name evidence="1" type="primary">Cap</name>
</gene>
<name>A0A2K9LUZ3_9VIRU</name>
<organism evidence="1">
    <name type="scientific">uncultured virus</name>
    <dbReference type="NCBI Taxonomy" id="340016"/>
    <lineage>
        <taxon>Viruses</taxon>
        <taxon>environmental samples</taxon>
    </lineage>
</organism>
<reference evidence="1" key="1">
    <citation type="submission" date="2017-01" db="EMBL/GenBank/DDBJ databases">
        <title>High-throughput sequencing uncovers low homogeneity in the biogeography of single-stranded DNA viruses.</title>
        <authorList>
            <person name="Pearson V.M."/>
            <person name="Rokyta D.R."/>
        </authorList>
    </citation>
    <scope>NUCLEOTIDE SEQUENCE</scope>
</reference>
<dbReference type="EMBL" id="KY487924">
    <property type="protein sequence ID" value="AUM61915.1"/>
    <property type="molecule type" value="Genomic_DNA"/>
</dbReference>
<accession>A0A2K9LUZ3</accession>